<dbReference type="EMBL" id="FR824409">
    <property type="protein sequence ID" value="CCA26288.1"/>
    <property type="molecule type" value="Genomic_DNA"/>
</dbReference>
<protein>
    <submittedName>
        <fullName evidence="1">AlNc14C364G11027 protein</fullName>
    </submittedName>
</protein>
<reference evidence="1" key="1">
    <citation type="journal article" date="2011" name="PLoS Biol.">
        <title>Gene gain and loss during evolution of obligate parasitism in the white rust pathogen of Arabidopsis thaliana.</title>
        <authorList>
            <person name="Kemen E."/>
            <person name="Gardiner A."/>
            <person name="Schultz-Larsen T."/>
            <person name="Kemen A.C."/>
            <person name="Balmuth A.L."/>
            <person name="Robert-Seilaniantz A."/>
            <person name="Bailey K."/>
            <person name="Holub E."/>
            <person name="Studholme D.J."/>
            <person name="Maclean D."/>
            <person name="Jones J.D."/>
        </authorList>
    </citation>
    <scope>NUCLEOTIDE SEQUENCE</scope>
</reference>
<reference evidence="1" key="2">
    <citation type="submission" date="2011-02" db="EMBL/GenBank/DDBJ databases">
        <authorList>
            <person name="MacLean D."/>
        </authorList>
    </citation>
    <scope>NUCLEOTIDE SEQUENCE</scope>
</reference>
<accession>F0WXU0</accession>
<sequence>MCFKVHMQRQPSVYSIILLSVIKVVTNEGASLVKCLHIVSDMALRIKTEFKAVLSAQTLVNNTYQRQECLAEFGADPSDAFFYLSDVHRQSHFHKRNGRVRVVSVILHLL</sequence>
<dbReference type="HOGENOM" id="CLU_2175773_0_0_1"/>
<proteinExistence type="predicted"/>
<name>F0WXU0_9STRA</name>
<gene>
    <name evidence="1" type="primary">AlNc14C364G11027</name>
    <name evidence="1" type="ORF">ALNC14_124320</name>
</gene>
<organism evidence="1">
    <name type="scientific">Albugo laibachii Nc14</name>
    <dbReference type="NCBI Taxonomy" id="890382"/>
    <lineage>
        <taxon>Eukaryota</taxon>
        <taxon>Sar</taxon>
        <taxon>Stramenopiles</taxon>
        <taxon>Oomycota</taxon>
        <taxon>Peronosporomycetes</taxon>
        <taxon>Albuginales</taxon>
        <taxon>Albuginaceae</taxon>
        <taxon>Albugo</taxon>
    </lineage>
</organism>
<evidence type="ECO:0000313" key="1">
    <source>
        <dbReference type="EMBL" id="CCA26288.1"/>
    </source>
</evidence>
<dbReference type="AlphaFoldDB" id="F0WXU0"/>